<evidence type="ECO:0000256" key="5">
    <source>
        <dbReference type="ARBA" id="ARBA00037193"/>
    </source>
</evidence>
<reference evidence="11 12" key="1">
    <citation type="journal article" date="2016" name="Front. Microbiol.">
        <title>Comprehensive Phylogenetic Analysis of Bovine Non-aureus Staphylococci Species Based on Whole-Genome Sequencing.</title>
        <authorList>
            <person name="Naushad S."/>
            <person name="Barkema H.W."/>
            <person name="Luby C."/>
            <person name="Condas L.A."/>
            <person name="Nobrega D.B."/>
            <person name="Carson D.A."/>
            <person name="De Buck J."/>
        </authorList>
    </citation>
    <scope>NUCLEOTIDE SEQUENCE [LARGE SCALE GENOMIC DNA]</scope>
    <source>
        <strain evidence="11 12">SNUC 2204</strain>
    </source>
</reference>
<feature type="active site" description="Proton donor" evidence="9">
    <location>
        <position position="111"/>
    </location>
</feature>
<comment type="caution">
    <text evidence="11">The sequence shown here is derived from an EMBL/GenBank/DDBJ whole genome shotgun (WGS) entry which is preliminary data.</text>
</comment>
<evidence type="ECO:0000259" key="10">
    <source>
        <dbReference type="SMART" id="SM00226"/>
    </source>
</evidence>
<accession>A0A2T4PTC0</accession>
<dbReference type="GO" id="GO:0004725">
    <property type="term" value="F:protein tyrosine phosphatase activity"/>
    <property type="evidence" value="ECO:0007669"/>
    <property type="project" value="UniProtKB-EC"/>
</dbReference>
<dbReference type="AlphaFoldDB" id="A0A2T4PTC0"/>
<dbReference type="OrthoDB" id="9784339at2"/>
<evidence type="ECO:0000313" key="12">
    <source>
        <dbReference type="Proteomes" id="UP000241209"/>
    </source>
</evidence>
<sequence length="138" mass="15402">MKIVFVCTGNTCRSPLAEAIAKDLKPNYDIQSRGISAFNGTPISMQSMEIIVTNNLPVPGTAQQFSEEDLDADLILTMTEAHKSILESQFTHENIHALKHYVKGEKGDVLDPYGQPQNIYQNTYEELSMLIKELLQSS</sequence>
<keyword evidence="3" id="KW-0378">Hydrolase</keyword>
<dbReference type="RefSeq" id="WP_107557038.1">
    <property type="nucleotide sequence ID" value="NZ_CANQVP010000196.1"/>
</dbReference>
<dbReference type="STRING" id="1167632.GCA_000286335_00256"/>
<dbReference type="PANTHER" id="PTHR11717:SF31">
    <property type="entry name" value="LOW MOLECULAR WEIGHT PROTEIN-TYROSINE-PHOSPHATASE ETP-RELATED"/>
    <property type="match status" value="1"/>
</dbReference>
<evidence type="ECO:0000256" key="8">
    <source>
        <dbReference type="ARBA" id="ARBA00051722"/>
    </source>
</evidence>
<dbReference type="InterPro" id="IPR017867">
    <property type="entry name" value="Tyr_phospatase_low_mol_wt"/>
</dbReference>
<evidence type="ECO:0000256" key="9">
    <source>
        <dbReference type="PIRSR" id="PIRSR617867-1"/>
    </source>
</evidence>
<dbReference type="PANTHER" id="PTHR11717">
    <property type="entry name" value="LOW MOLECULAR WEIGHT PROTEIN TYROSINE PHOSPHATASE"/>
    <property type="match status" value="1"/>
</dbReference>
<evidence type="ECO:0000256" key="7">
    <source>
        <dbReference type="ARBA" id="ARBA00041820"/>
    </source>
</evidence>
<feature type="active site" description="Nucleophile" evidence="9">
    <location>
        <position position="13"/>
    </location>
</feature>
<dbReference type="PRINTS" id="PR00719">
    <property type="entry name" value="LMWPTPASE"/>
</dbReference>
<comment type="similarity">
    <text evidence="1">Belongs to the low molecular weight phosphotyrosine protein phosphatase family.</text>
</comment>
<dbReference type="Gene3D" id="3.40.50.2300">
    <property type="match status" value="1"/>
</dbReference>
<evidence type="ECO:0000256" key="4">
    <source>
        <dbReference type="ARBA" id="ARBA00022912"/>
    </source>
</evidence>
<dbReference type="SMART" id="SM00226">
    <property type="entry name" value="LMWPc"/>
    <property type="match status" value="1"/>
</dbReference>
<dbReference type="EMBL" id="PZFK01000012">
    <property type="protein sequence ID" value="PTI29620.1"/>
    <property type="molecule type" value="Genomic_DNA"/>
</dbReference>
<dbReference type="Proteomes" id="UP000241209">
    <property type="component" value="Unassembled WGS sequence"/>
</dbReference>
<dbReference type="EC" id="3.1.3.48" evidence="2"/>
<dbReference type="InterPro" id="IPR023485">
    <property type="entry name" value="Ptyr_pPase"/>
</dbReference>
<comment type="catalytic activity">
    <reaction evidence="8">
        <text>O-phospho-L-tyrosyl-[protein] + H2O = L-tyrosyl-[protein] + phosphate</text>
        <dbReference type="Rhea" id="RHEA:10684"/>
        <dbReference type="Rhea" id="RHEA-COMP:10136"/>
        <dbReference type="Rhea" id="RHEA-COMP:20101"/>
        <dbReference type="ChEBI" id="CHEBI:15377"/>
        <dbReference type="ChEBI" id="CHEBI:43474"/>
        <dbReference type="ChEBI" id="CHEBI:46858"/>
        <dbReference type="ChEBI" id="CHEBI:61978"/>
        <dbReference type="EC" id="3.1.3.48"/>
    </reaction>
</comment>
<comment type="function">
    <text evidence="5">Dephosphorylates the phosphotyrosine-containing proteins.</text>
</comment>
<evidence type="ECO:0000256" key="6">
    <source>
        <dbReference type="ARBA" id="ARBA00040312"/>
    </source>
</evidence>
<evidence type="ECO:0000313" key="11">
    <source>
        <dbReference type="EMBL" id="PTI29620.1"/>
    </source>
</evidence>
<feature type="domain" description="Phosphotyrosine protein phosphatase I" evidence="10">
    <location>
        <begin position="1"/>
        <end position="137"/>
    </location>
</feature>
<evidence type="ECO:0000256" key="1">
    <source>
        <dbReference type="ARBA" id="ARBA00011063"/>
    </source>
</evidence>
<feature type="active site" description="Nucleophile" evidence="9">
    <location>
        <position position="7"/>
    </location>
</feature>
<protein>
    <recommendedName>
        <fullName evidence="6">Low molecular weight protein-tyrosine-phosphatase PtpB</fullName>
        <ecNumber evidence="2">3.1.3.48</ecNumber>
    </recommendedName>
    <alternativeName>
        <fullName evidence="7">Phosphotyrosine phosphatase B</fullName>
    </alternativeName>
</protein>
<proteinExistence type="inferred from homology"/>
<evidence type="ECO:0000256" key="3">
    <source>
        <dbReference type="ARBA" id="ARBA00022801"/>
    </source>
</evidence>
<dbReference type="InterPro" id="IPR036196">
    <property type="entry name" value="Ptyr_pPase_sf"/>
</dbReference>
<dbReference type="Pfam" id="PF01451">
    <property type="entry name" value="LMWPc"/>
    <property type="match status" value="1"/>
</dbReference>
<gene>
    <name evidence="11" type="ORF">BU072_07175</name>
</gene>
<evidence type="ECO:0000256" key="2">
    <source>
        <dbReference type="ARBA" id="ARBA00013064"/>
    </source>
</evidence>
<dbReference type="SUPFAM" id="SSF52788">
    <property type="entry name" value="Phosphotyrosine protein phosphatases I"/>
    <property type="match status" value="1"/>
</dbReference>
<dbReference type="InterPro" id="IPR050438">
    <property type="entry name" value="LMW_PTPase"/>
</dbReference>
<organism evidence="11 12">
    <name type="scientific">Mammaliicoccus vitulinus</name>
    <dbReference type="NCBI Taxonomy" id="71237"/>
    <lineage>
        <taxon>Bacteria</taxon>
        <taxon>Bacillati</taxon>
        <taxon>Bacillota</taxon>
        <taxon>Bacilli</taxon>
        <taxon>Bacillales</taxon>
        <taxon>Staphylococcaceae</taxon>
        <taxon>Mammaliicoccus</taxon>
    </lineage>
</organism>
<dbReference type="CDD" id="cd16344">
    <property type="entry name" value="LMWPAP"/>
    <property type="match status" value="1"/>
</dbReference>
<keyword evidence="4" id="KW-0904">Protein phosphatase</keyword>
<name>A0A2T4PTC0_9STAP</name>